<keyword evidence="1" id="KW-0472">Membrane</keyword>
<reference evidence="2" key="2">
    <citation type="journal article" date="2014" name="PLoS Genet.">
        <title>Signature gene expression reveals novel clues to the molecular mechanisms of dimorphic transition in Penicillium marneffei.</title>
        <authorList>
            <person name="Yang E."/>
            <person name="Wang G."/>
            <person name="Cai J."/>
            <person name="Woo P.C."/>
            <person name="Lau S.K."/>
            <person name="Yuen K.-Y."/>
            <person name="Chow W.-N."/>
            <person name="Lin X."/>
        </authorList>
    </citation>
    <scope>NUCLEOTIDE SEQUENCE</scope>
    <source>
        <strain evidence="2">PM1</strain>
    </source>
</reference>
<dbReference type="HOGENOM" id="CLU_2723921_0_0_1"/>
<organism evidence="2">
    <name type="scientific">Talaromyces marneffei PM1</name>
    <dbReference type="NCBI Taxonomy" id="1077442"/>
    <lineage>
        <taxon>Eukaryota</taxon>
        <taxon>Fungi</taxon>
        <taxon>Dikarya</taxon>
        <taxon>Ascomycota</taxon>
        <taxon>Pezizomycotina</taxon>
        <taxon>Eurotiomycetes</taxon>
        <taxon>Eurotiomycetidae</taxon>
        <taxon>Eurotiales</taxon>
        <taxon>Trichocomaceae</taxon>
        <taxon>Talaromyces</taxon>
        <taxon>Talaromyces sect. Talaromyces</taxon>
    </lineage>
</organism>
<keyword evidence="1" id="KW-1133">Transmembrane helix</keyword>
<protein>
    <submittedName>
        <fullName evidence="2">Putative amino-acid permease C15C4.04c</fullName>
    </submittedName>
</protein>
<reference key="1">
    <citation type="journal article" date="2014" name="PLoS Genet.">
        <title>Signature Gene Expression Reveals Novel Clues to the Molecular Mechanisms of Dimorphic Transition in Penicillium marneffei.</title>
        <authorList>
            <person name="Yang E."/>
            <person name="Wang G."/>
            <person name="Cai J."/>
            <person name="Woo P.C."/>
            <person name="Lau S.K."/>
            <person name="Yuen K.-Y."/>
            <person name="Chow W.-N."/>
            <person name="Lin X."/>
        </authorList>
    </citation>
    <scope>NUCLEOTIDE SEQUENCE [LARGE SCALE GENOMIC DNA]</scope>
    <source>
        <strain>PM1</strain>
    </source>
</reference>
<evidence type="ECO:0000313" key="2">
    <source>
        <dbReference type="EMBL" id="KFX41201.1"/>
    </source>
</evidence>
<dbReference type="AlphaFoldDB" id="A0A093V360"/>
<comment type="caution">
    <text evidence="2">The sequence shown here is derived from an EMBL/GenBank/DDBJ whole genome shotgun (WGS) entry which is preliminary data.</text>
</comment>
<keyword evidence="1" id="KW-0812">Transmembrane</keyword>
<proteinExistence type="predicted"/>
<dbReference type="EMBL" id="JPOX01000067">
    <property type="protein sequence ID" value="KFX41201.1"/>
    <property type="molecule type" value="Genomic_DNA"/>
</dbReference>
<feature type="transmembrane region" description="Helical" evidence="1">
    <location>
        <begin position="42"/>
        <end position="59"/>
    </location>
</feature>
<sequence>MAYELKSKTPISSRDGVALASDYDRDNANLQRIAKKPVLKRNFNVLSILSFSCTLLGTWETVLGTFTEPLTK</sequence>
<gene>
    <name evidence="2" type="ORF">GQ26_0670130</name>
</gene>
<evidence type="ECO:0000256" key="1">
    <source>
        <dbReference type="SAM" id="Phobius"/>
    </source>
</evidence>
<accession>A0A093V360</accession>
<name>A0A093V360_TALMA</name>